<organism evidence="2 3">
    <name type="scientific">Roseofilum acuticapitatum BLCC-M154</name>
    <dbReference type="NCBI Taxonomy" id="3022444"/>
    <lineage>
        <taxon>Bacteria</taxon>
        <taxon>Bacillati</taxon>
        <taxon>Cyanobacteriota</taxon>
        <taxon>Cyanophyceae</taxon>
        <taxon>Desertifilales</taxon>
        <taxon>Desertifilaceae</taxon>
        <taxon>Roseofilum</taxon>
        <taxon>Roseofilum acuticapitatum</taxon>
    </lineage>
</organism>
<name>A0ABT7AWQ4_9CYAN</name>
<gene>
    <name evidence="2" type="ORF">PMG71_18090</name>
</gene>
<accession>A0ABT7AWQ4</accession>
<reference evidence="2 3" key="1">
    <citation type="submission" date="2023-01" db="EMBL/GenBank/DDBJ databases">
        <title>Novel diversity within Roseofilum (Cyanobacteria; Desertifilaceae) from marine benthic mats with descriptions of four novel species.</title>
        <authorList>
            <person name="Wang Y."/>
            <person name="Berthold D.E."/>
            <person name="Hu J."/>
            <person name="Lefler F.W."/>
            <person name="Laughinghouse H.D. IV."/>
        </authorList>
    </citation>
    <scope>NUCLEOTIDE SEQUENCE [LARGE SCALE GENOMIC DNA]</scope>
    <source>
        <strain evidence="2 3">BLCC-M154</strain>
    </source>
</reference>
<evidence type="ECO:0000256" key="1">
    <source>
        <dbReference type="SAM" id="Phobius"/>
    </source>
</evidence>
<keyword evidence="1" id="KW-0472">Membrane</keyword>
<dbReference type="Proteomes" id="UP001235303">
    <property type="component" value="Unassembled WGS sequence"/>
</dbReference>
<dbReference type="EMBL" id="JAQOSP010000111">
    <property type="protein sequence ID" value="MDJ1171344.1"/>
    <property type="molecule type" value="Genomic_DNA"/>
</dbReference>
<feature type="transmembrane region" description="Helical" evidence="1">
    <location>
        <begin position="21"/>
        <end position="40"/>
    </location>
</feature>
<keyword evidence="3" id="KW-1185">Reference proteome</keyword>
<protein>
    <recommendedName>
        <fullName evidence="4">Uridine phosphorylase</fullName>
    </recommendedName>
</protein>
<proteinExistence type="predicted"/>
<evidence type="ECO:0008006" key="4">
    <source>
        <dbReference type="Google" id="ProtNLM"/>
    </source>
</evidence>
<comment type="caution">
    <text evidence="2">The sequence shown here is derived from an EMBL/GenBank/DDBJ whole genome shotgun (WGS) entry which is preliminary data.</text>
</comment>
<sequence length="494" mass="56839">MSSLERLSKKKRGAIALWYERIMAAIATVNLALVAFDLSYIQLRNFWLQGTIQVPFVGFIVKVPILSDSIYSSPVTVWYDPIKGIEPNRDTDHYLEVVDQLQKQAQKTGYDSPQSQIILAQLRQLSEQMIDENPFQGAGKSGTLEKIKNRARDRMEVDSAKDAFNQFWTSQNLLNSSEDQVQLFDTKIAPLMASNYYRSIDETGGYKDLFAALDFPFAIIFLVEFLVRSLYISRKHDTITLTDAMLWRWYDVLLFLPLFRWLRVIPVTIRLHHAKLINLEPVRVQLSRGFVATIAGELTEVIIIRVINQLQNEVRSGSLARQFFEGTTREYIDLNNVNEIEAITHRLTEVIICQVLPTLQPQLQEIINHNIDQVAEATPFYQNVKNIPALAQLPRQFSQQISEQLSRLIAEGSQNLYEAIKHDTVGAELMSSLAEQFGKSLNAELQQKHTTQELESLVSDFLEEFKVNYVQRLGEEDIEKILEETQRLERSKKR</sequence>
<evidence type="ECO:0000313" key="3">
    <source>
        <dbReference type="Proteomes" id="UP001235303"/>
    </source>
</evidence>
<keyword evidence="1" id="KW-1133">Transmembrane helix</keyword>
<dbReference type="RefSeq" id="WP_283755097.1">
    <property type="nucleotide sequence ID" value="NZ_JAQOSP010000111.1"/>
</dbReference>
<keyword evidence="1" id="KW-0812">Transmembrane</keyword>
<evidence type="ECO:0000313" key="2">
    <source>
        <dbReference type="EMBL" id="MDJ1171344.1"/>
    </source>
</evidence>